<organism evidence="2 3">
    <name type="scientific">Jannaschia pohangensis</name>
    <dbReference type="NCBI Taxonomy" id="390807"/>
    <lineage>
        <taxon>Bacteria</taxon>
        <taxon>Pseudomonadati</taxon>
        <taxon>Pseudomonadota</taxon>
        <taxon>Alphaproteobacteria</taxon>
        <taxon>Rhodobacterales</taxon>
        <taxon>Roseobacteraceae</taxon>
        <taxon>Jannaschia</taxon>
    </lineage>
</organism>
<feature type="transmembrane region" description="Helical" evidence="1">
    <location>
        <begin position="7"/>
        <end position="28"/>
    </location>
</feature>
<dbReference type="Proteomes" id="UP000199110">
    <property type="component" value="Unassembled WGS sequence"/>
</dbReference>
<keyword evidence="1" id="KW-1133">Transmembrane helix</keyword>
<dbReference type="OrthoDB" id="7659427at2"/>
<accession>A0A1I3SQZ3</accession>
<evidence type="ECO:0000313" key="2">
    <source>
        <dbReference type="EMBL" id="SFJ60602.1"/>
    </source>
</evidence>
<protein>
    <submittedName>
        <fullName evidence="2">Uncharacterized protein</fullName>
    </submittedName>
</protein>
<reference evidence="2 3" key="1">
    <citation type="submission" date="2016-10" db="EMBL/GenBank/DDBJ databases">
        <authorList>
            <person name="de Groot N.N."/>
        </authorList>
    </citation>
    <scope>NUCLEOTIDE SEQUENCE [LARGE SCALE GENOMIC DNA]</scope>
    <source>
        <strain evidence="2 3">DSM 19073</strain>
    </source>
</reference>
<evidence type="ECO:0000256" key="1">
    <source>
        <dbReference type="SAM" id="Phobius"/>
    </source>
</evidence>
<name>A0A1I3SQZ3_9RHOB</name>
<gene>
    <name evidence="2" type="ORF">SAMN04488095_3230</name>
</gene>
<keyword evidence="3" id="KW-1185">Reference proteome</keyword>
<proteinExistence type="predicted"/>
<keyword evidence="1" id="KW-0472">Membrane</keyword>
<dbReference type="AlphaFoldDB" id="A0A1I3SQZ3"/>
<evidence type="ECO:0000313" key="3">
    <source>
        <dbReference type="Proteomes" id="UP000199110"/>
    </source>
</evidence>
<dbReference type="EMBL" id="FORA01000004">
    <property type="protein sequence ID" value="SFJ60602.1"/>
    <property type="molecule type" value="Genomic_DNA"/>
</dbReference>
<feature type="transmembrane region" description="Helical" evidence="1">
    <location>
        <begin position="40"/>
        <end position="60"/>
    </location>
</feature>
<keyword evidence="1" id="KW-0812">Transmembrane</keyword>
<dbReference type="RefSeq" id="WP_092783150.1">
    <property type="nucleotide sequence ID" value="NZ_FORA01000004.1"/>
</dbReference>
<dbReference type="STRING" id="390807.SAMN04488095_3230"/>
<sequence>MFAPFSRITLFLVACCGWGVLFFGGWIAGRGLLLYDWDPVLMGTGGGLAIGGLLVVGLTIGASAQVSTARDTAAVRRLMESGATVAPATAGLRAVPTLRRDPPMGRGVS</sequence>